<proteinExistence type="predicted"/>
<dbReference type="PANTHER" id="PTHR33143:SF63">
    <property type="entry name" value="F16F4.1 PROTEIN"/>
    <property type="match status" value="1"/>
</dbReference>
<protein>
    <submittedName>
        <fullName evidence="3">Protein MKS1</fullName>
    </submittedName>
</protein>
<sequence length="121" mass="13373">MELGGNNRRSSEVQGPRPSPLKIKKESHKMMKKPIIIYTVSPKIIHTTPADFMNLVQRLTGSNSSISNILNNDDDGIGAPIQKPTSPHHHHQPPNAQEQEQEELLADIMGPTTTTSMLETT</sequence>
<dbReference type="AlphaFoldDB" id="A0A834TXP9"/>
<evidence type="ECO:0000313" key="4">
    <source>
        <dbReference type="Proteomes" id="UP000634136"/>
    </source>
</evidence>
<evidence type="ECO:0000313" key="3">
    <source>
        <dbReference type="EMBL" id="KAF7830653.1"/>
    </source>
</evidence>
<feature type="domain" description="VQ" evidence="2">
    <location>
        <begin position="39"/>
        <end position="64"/>
    </location>
</feature>
<dbReference type="PANTHER" id="PTHR33143">
    <property type="entry name" value="F16F4.1 PROTEIN-RELATED"/>
    <property type="match status" value="1"/>
</dbReference>
<name>A0A834TXP9_9FABA</name>
<gene>
    <name evidence="3" type="ORF">G2W53_012986</name>
</gene>
<feature type="region of interest" description="Disordered" evidence="1">
    <location>
        <begin position="70"/>
        <end position="121"/>
    </location>
</feature>
<reference evidence="3" key="1">
    <citation type="submission" date="2020-09" db="EMBL/GenBank/DDBJ databases">
        <title>Genome-Enabled Discovery of Anthraquinone Biosynthesis in Senna tora.</title>
        <authorList>
            <person name="Kang S.-H."/>
            <person name="Pandey R.P."/>
            <person name="Lee C.-M."/>
            <person name="Sim J.-S."/>
            <person name="Jeong J.-T."/>
            <person name="Choi B.-S."/>
            <person name="Jung M."/>
            <person name="Ginzburg D."/>
            <person name="Zhao K."/>
            <person name="Won S.Y."/>
            <person name="Oh T.-J."/>
            <person name="Yu Y."/>
            <person name="Kim N.-H."/>
            <person name="Lee O.R."/>
            <person name="Lee T.-H."/>
            <person name="Bashyal P."/>
            <person name="Kim T.-S."/>
            <person name="Lee W.-H."/>
            <person name="Kawkins C."/>
            <person name="Kim C.-K."/>
            <person name="Kim J.S."/>
            <person name="Ahn B.O."/>
            <person name="Rhee S.Y."/>
            <person name="Sohng J.K."/>
        </authorList>
    </citation>
    <scope>NUCLEOTIDE SEQUENCE</scope>
    <source>
        <tissue evidence="3">Leaf</tissue>
    </source>
</reference>
<dbReference type="GO" id="GO:0005634">
    <property type="term" value="C:nucleus"/>
    <property type="evidence" value="ECO:0007669"/>
    <property type="project" value="TreeGrafter"/>
</dbReference>
<feature type="region of interest" description="Disordered" evidence="1">
    <location>
        <begin position="1"/>
        <end position="27"/>
    </location>
</feature>
<dbReference type="InterPro" id="IPR008889">
    <property type="entry name" value="VQ"/>
</dbReference>
<dbReference type="Proteomes" id="UP000634136">
    <property type="component" value="Unassembled WGS sequence"/>
</dbReference>
<organism evidence="3 4">
    <name type="scientific">Senna tora</name>
    <dbReference type="NCBI Taxonomy" id="362788"/>
    <lineage>
        <taxon>Eukaryota</taxon>
        <taxon>Viridiplantae</taxon>
        <taxon>Streptophyta</taxon>
        <taxon>Embryophyta</taxon>
        <taxon>Tracheophyta</taxon>
        <taxon>Spermatophyta</taxon>
        <taxon>Magnoliopsida</taxon>
        <taxon>eudicotyledons</taxon>
        <taxon>Gunneridae</taxon>
        <taxon>Pentapetalae</taxon>
        <taxon>rosids</taxon>
        <taxon>fabids</taxon>
        <taxon>Fabales</taxon>
        <taxon>Fabaceae</taxon>
        <taxon>Caesalpinioideae</taxon>
        <taxon>Cassia clade</taxon>
        <taxon>Senna</taxon>
    </lineage>
</organism>
<evidence type="ECO:0000256" key="1">
    <source>
        <dbReference type="SAM" id="MobiDB-lite"/>
    </source>
</evidence>
<dbReference type="InterPro" id="IPR039607">
    <property type="entry name" value="VQ_8/17/18/20/21/25"/>
</dbReference>
<keyword evidence="4" id="KW-1185">Reference proteome</keyword>
<comment type="caution">
    <text evidence="3">The sequence shown here is derived from an EMBL/GenBank/DDBJ whole genome shotgun (WGS) entry which is preliminary data.</text>
</comment>
<dbReference type="EMBL" id="JAAIUW010000005">
    <property type="protein sequence ID" value="KAF7830653.1"/>
    <property type="molecule type" value="Genomic_DNA"/>
</dbReference>
<feature type="compositionally biased region" description="Polar residues" evidence="1">
    <location>
        <begin position="111"/>
        <end position="121"/>
    </location>
</feature>
<accession>A0A834TXP9</accession>
<dbReference type="Pfam" id="PF05678">
    <property type="entry name" value="VQ"/>
    <property type="match status" value="1"/>
</dbReference>
<evidence type="ECO:0000259" key="2">
    <source>
        <dbReference type="Pfam" id="PF05678"/>
    </source>
</evidence>